<sequence length="164" mass="18885">MKRVVIVRHGKAVPYGYENDFKRDLRERGENDANRIGQELKARDVFPDVIISSPAKRALKTARIFAENLNYNPKKIKKVKAIYDGLTTSEFAEMIRQLPAESNTAFFFGHNPGFYYYVSNLLKEFHGDMPTSSTVVIDFDVNTWPEVDTRSGDLVFQLVPRMFK</sequence>
<dbReference type="CDD" id="cd07040">
    <property type="entry name" value="HP"/>
    <property type="match status" value="1"/>
</dbReference>
<reference evidence="3" key="1">
    <citation type="submission" date="2022-11" db="EMBL/GenBank/DDBJ databases">
        <title>Marilongibacter aestuarii gen. nov., sp. nov., isolated from tidal flat sediment.</title>
        <authorList>
            <person name="Jiayan W."/>
        </authorList>
    </citation>
    <scope>NUCLEOTIDE SEQUENCE</scope>
    <source>
        <strain evidence="3">Z1-6</strain>
    </source>
</reference>
<evidence type="ECO:0000256" key="1">
    <source>
        <dbReference type="ARBA" id="ARBA00022801"/>
    </source>
</evidence>
<gene>
    <name evidence="3" type="ORF">OU798_02365</name>
</gene>
<proteinExistence type="predicted"/>
<dbReference type="AlphaFoldDB" id="A0A9X3F248"/>
<dbReference type="PANTHER" id="PTHR20935:SF1">
    <property type="entry name" value="SLL1549 PROTEIN"/>
    <property type="match status" value="1"/>
</dbReference>
<dbReference type="Proteomes" id="UP001145087">
    <property type="component" value="Unassembled WGS sequence"/>
</dbReference>
<keyword evidence="1" id="KW-0378">Hydrolase</keyword>
<dbReference type="GO" id="GO:0016787">
    <property type="term" value="F:hydrolase activity"/>
    <property type="evidence" value="ECO:0007669"/>
    <property type="project" value="UniProtKB-KW"/>
</dbReference>
<dbReference type="Gene3D" id="3.40.50.1240">
    <property type="entry name" value="Phosphoglycerate mutase-like"/>
    <property type="match status" value="1"/>
</dbReference>
<dbReference type="InterPro" id="IPR013078">
    <property type="entry name" value="His_Pase_superF_clade-1"/>
</dbReference>
<organism evidence="3 4">
    <name type="scientific">Draconibacterium aestuarii</name>
    <dbReference type="NCBI Taxonomy" id="2998507"/>
    <lineage>
        <taxon>Bacteria</taxon>
        <taxon>Pseudomonadati</taxon>
        <taxon>Bacteroidota</taxon>
        <taxon>Bacteroidia</taxon>
        <taxon>Marinilabiliales</taxon>
        <taxon>Prolixibacteraceae</taxon>
        <taxon>Draconibacterium</taxon>
    </lineage>
</organism>
<name>A0A9X3F248_9BACT</name>
<evidence type="ECO:0000313" key="3">
    <source>
        <dbReference type="EMBL" id="MCY1719166.1"/>
    </source>
</evidence>
<evidence type="ECO:0000256" key="2">
    <source>
        <dbReference type="PIRSR" id="PIRSR613078-2"/>
    </source>
</evidence>
<feature type="binding site" evidence="2">
    <location>
        <position position="57"/>
    </location>
    <ligand>
        <name>substrate</name>
    </ligand>
</feature>
<dbReference type="InterPro" id="IPR029033">
    <property type="entry name" value="His_PPase_superfam"/>
</dbReference>
<dbReference type="InterPro" id="IPR051021">
    <property type="entry name" value="Mito_Ser/Thr_phosphatase"/>
</dbReference>
<comment type="caution">
    <text evidence="3">The sequence shown here is derived from an EMBL/GenBank/DDBJ whole genome shotgun (WGS) entry which is preliminary data.</text>
</comment>
<dbReference type="SUPFAM" id="SSF53254">
    <property type="entry name" value="Phosphoglycerate mutase-like"/>
    <property type="match status" value="1"/>
</dbReference>
<dbReference type="RefSeq" id="WP_343331502.1">
    <property type="nucleotide sequence ID" value="NZ_JAPOHD010000005.1"/>
</dbReference>
<keyword evidence="4" id="KW-1185">Reference proteome</keyword>
<accession>A0A9X3F248</accession>
<dbReference type="PANTHER" id="PTHR20935">
    <property type="entry name" value="PHOSPHOGLYCERATE MUTASE-RELATED"/>
    <property type="match status" value="1"/>
</dbReference>
<dbReference type="EMBL" id="JAPOHD010000005">
    <property type="protein sequence ID" value="MCY1719166.1"/>
    <property type="molecule type" value="Genomic_DNA"/>
</dbReference>
<dbReference type="Pfam" id="PF00300">
    <property type="entry name" value="His_Phos_1"/>
    <property type="match status" value="1"/>
</dbReference>
<evidence type="ECO:0000313" key="4">
    <source>
        <dbReference type="Proteomes" id="UP001145087"/>
    </source>
</evidence>
<protein>
    <submittedName>
        <fullName evidence="3">Histidine phosphatase family protein</fullName>
    </submittedName>
</protein>